<reference evidence="4 5" key="1">
    <citation type="submission" date="2024-07" db="EMBL/GenBank/DDBJ databases">
        <title>Section-level genome sequencing and comparative genomics of Aspergillus sections Usti and Cavernicolus.</title>
        <authorList>
            <consortium name="Lawrence Berkeley National Laboratory"/>
            <person name="Nybo J.L."/>
            <person name="Vesth T.C."/>
            <person name="Theobald S."/>
            <person name="Frisvad J.C."/>
            <person name="Larsen T.O."/>
            <person name="Kjaerboelling I."/>
            <person name="Rothschild-Mancinelli K."/>
            <person name="Lyhne E.K."/>
            <person name="Kogle M.E."/>
            <person name="Barry K."/>
            <person name="Clum A."/>
            <person name="Na H."/>
            <person name="Ledsgaard L."/>
            <person name="Lin J."/>
            <person name="Lipzen A."/>
            <person name="Kuo A."/>
            <person name="Riley R."/>
            <person name="Mondo S."/>
            <person name="Labutti K."/>
            <person name="Haridas S."/>
            <person name="Pangalinan J."/>
            <person name="Salamov A.A."/>
            <person name="Simmons B.A."/>
            <person name="Magnuson J.K."/>
            <person name="Chen J."/>
            <person name="Drula E."/>
            <person name="Henrissat B."/>
            <person name="Wiebenga A."/>
            <person name="Lubbers R.J."/>
            <person name="Gomes A.C."/>
            <person name="Makela M.R."/>
            <person name="Stajich J."/>
            <person name="Grigoriev I.V."/>
            <person name="Mortensen U.H."/>
            <person name="De Vries R.P."/>
            <person name="Baker S.E."/>
            <person name="Andersen M.R."/>
        </authorList>
    </citation>
    <scope>NUCLEOTIDE SEQUENCE [LARGE SCALE GENOMIC DNA]</scope>
    <source>
        <strain evidence="4 5">CBS 209.92</strain>
    </source>
</reference>
<dbReference type="EMBL" id="JBFTWV010000112">
    <property type="protein sequence ID" value="KAL2786679.1"/>
    <property type="molecule type" value="Genomic_DNA"/>
</dbReference>
<evidence type="ECO:0000256" key="3">
    <source>
        <dbReference type="PROSITE-ProRule" id="PRU00023"/>
    </source>
</evidence>
<dbReference type="PROSITE" id="PS50297">
    <property type="entry name" value="ANK_REP_REGION"/>
    <property type="match status" value="1"/>
</dbReference>
<dbReference type="Pfam" id="PF13637">
    <property type="entry name" value="Ank_4"/>
    <property type="match status" value="1"/>
</dbReference>
<comment type="caution">
    <text evidence="4">The sequence shown here is derived from an EMBL/GenBank/DDBJ whole genome shotgun (WGS) entry which is preliminary data.</text>
</comment>
<dbReference type="SUPFAM" id="SSF48403">
    <property type="entry name" value="Ankyrin repeat"/>
    <property type="match status" value="1"/>
</dbReference>
<name>A0ABR4FTV6_9EURO</name>
<feature type="repeat" description="ANK" evidence="3">
    <location>
        <begin position="195"/>
        <end position="227"/>
    </location>
</feature>
<gene>
    <name evidence="4" type="ORF">BJX66DRAFT_312323</name>
</gene>
<dbReference type="PANTHER" id="PTHR24171">
    <property type="entry name" value="ANKYRIN REPEAT DOMAIN-CONTAINING PROTEIN 39-RELATED"/>
    <property type="match status" value="1"/>
</dbReference>
<protein>
    <submittedName>
        <fullName evidence="4">Ankyrin repeat-containing domain protein</fullName>
    </submittedName>
</protein>
<dbReference type="InterPro" id="IPR002110">
    <property type="entry name" value="Ankyrin_rpt"/>
</dbReference>
<organism evidence="4 5">
    <name type="scientific">Aspergillus keveii</name>
    <dbReference type="NCBI Taxonomy" id="714993"/>
    <lineage>
        <taxon>Eukaryota</taxon>
        <taxon>Fungi</taxon>
        <taxon>Dikarya</taxon>
        <taxon>Ascomycota</taxon>
        <taxon>Pezizomycotina</taxon>
        <taxon>Eurotiomycetes</taxon>
        <taxon>Eurotiomycetidae</taxon>
        <taxon>Eurotiales</taxon>
        <taxon>Aspergillaceae</taxon>
        <taxon>Aspergillus</taxon>
        <taxon>Aspergillus subgen. Nidulantes</taxon>
    </lineage>
</organism>
<keyword evidence="2 3" id="KW-0040">ANK repeat</keyword>
<evidence type="ECO:0000313" key="5">
    <source>
        <dbReference type="Proteomes" id="UP001610563"/>
    </source>
</evidence>
<dbReference type="Proteomes" id="UP001610563">
    <property type="component" value="Unassembled WGS sequence"/>
</dbReference>
<dbReference type="PROSITE" id="PS50088">
    <property type="entry name" value="ANK_REPEAT"/>
    <property type="match status" value="1"/>
</dbReference>
<dbReference type="InterPro" id="IPR036770">
    <property type="entry name" value="Ankyrin_rpt-contain_sf"/>
</dbReference>
<keyword evidence="5" id="KW-1185">Reference proteome</keyword>
<evidence type="ECO:0000256" key="2">
    <source>
        <dbReference type="ARBA" id="ARBA00023043"/>
    </source>
</evidence>
<proteinExistence type="predicted"/>
<evidence type="ECO:0000256" key="1">
    <source>
        <dbReference type="ARBA" id="ARBA00022737"/>
    </source>
</evidence>
<dbReference type="Gene3D" id="1.25.40.20">
    <property type="entry name" value="Ankyrin repeat-containing domain"/>
    <property type="match status" value="2"/>
</dbReference>
<evidence type="ECO:0000313" key="4">
    <source>
        <dbReference type="EMBL" id="KAL2786679.1"/>
    </source>
</evidence>
<accession>A0ABR4FTV6</accession>
<keyword evidence="1" id="KW-0677">Repeat</keyword>
<sequence length="269" mass="29157">MESDDNFVRDFCDACYDGYLFKVQKAITSGRLTPEIADEGLSLATDQSHFEIVAALFDAGIKLSPSAVGFLLGEHGHQDVKIVRQFLDQGLDPNSRYKKGWPILGFFPDLACARELLSRGADPNLCNDNGELILGMVISSAEVADASLIELFLEYGAHLSPSLLFYSVAPRVPQGEFRTAYLLSKGLDPNVTSDEWGTPLHCAVRAEKPNIVQLLLDAGAHATVRSTGRKTLGETPAEIAGRVRHQGTRETLLGLLRVEGYSSAHSAVA</sequence>